<reference evidence="1 2" key="1">
    <citation type="submission" date="2019-04" db="EMBL/GenBank/DDBJ databases">
        <title>Draft genome sequence of Youngimonas vesicularis.</title>
        <authorList>
            <person name="Hameed A."/>
        </authorList>
    </citation>
    <scope>NUCLEOTIDE SEQUENCE [LARGE SCALE GENOMIC DNA]</scope>
    <source>
        <strain evidence="1 2">CC-AMW-E</strain>
    </source>
</reference>
<gene>
    <name evidence="1" type="ORF">E7681_03485</name>
</gene>
<dbReference type="AlphaFoldDB" id="A0A4S3MEK4"/>
<evidence type="ECO:0000313" key="1">
    <source>
        <dbReference type="EMBL" id="THD76917.1"/>
    </source>
</evidence>
<organism evidence="1 2">
    <name type="scientific">Thalassobius vesicularis</name>
    <dbReference type="NCBI Taxonomy" id="1294297"/>
    <lineage>
        <taxon>Bacteria</taxon>
        <taxon>Pseudomonadati</taxon>
        <taxon>Pseudomonadota</taxon>
        <taxon>Alphaproteobacteria</taxon>
        <taxon>Rhodobacterales</taxon>
        <taxon>Roseobacteraceae</taxon>
        <taxon>Thalassovita</taxon>
    </lineage>
</organism>
<proteinExistence type="predicted"/>
<keyword evidence="2" id="KW-1185">Reference proteome</keyword>
<name>A0A4S3MEK4_9RHOB</name>
<protein>
    <submittedName>
        <fullName evidence="1">Uncharacterized protein</fullName>
    </submittedName>
</protein>
<sequence length="134" mass="14326">MSAPVSAMSEQRARPVIALSCPQDASEIGRALCDALKQALRQASPHAVIRDGEEVAPMAGSLALKLVAVRETRHGIVTQLQWKTTSGAGWETGPEVALDSPDVALRGSMLSRYAEGLVRASRLPLPAERQDQDQ</sequence>
<accession>A0A4S3MEK4</accession>
<comment type="caution">
    <text evidence="1">The sequence shown here is derived from an EMBL/GenBank/DDBJ whole genome shotgun (WGS) entry which is preliminary data.</text>
</comment>
<dbReference type="RefSeq" id="WP_136337861.1">
    <property type="nucleotide sequence ID" value="NZ_SSMD01000001.1"/>
</dbReference>
<dbReference type="Proteomes" id="UP000306113">
    <property type="component" value="Unassembled WGS sequence"/>
</dbReference>
<dbReference type="EMBL" id="SSMD01000001">
    <property type="protein sequence ID" value="THD76917.1"/>
    <property type="molecule type" value="Genomic_DNA"/>
</dbReference>
<evidence type="ECO:0000313" key="2">
    <source>
        <dbReference type="Proteomes" id="UP000306113"/>
    </source>
</evidence>